<keyword evidence="4" id="KW-1185">Reference proteome</keyword>
<evidence type="ECO:0000313" key="3">
    <source>
        <dbReference type="Proteomes" id="UP000663854"/>
    </source>
</evidence>
<dbReference type="Pfam" id="PF14518">
    <property type="entry name" value="Haem_oxygenas_2"/>
    <property type="match status" value="1"/>
</dbReference>
<dbReference type="Gene3D" id="1.20.910.10">
    <property type="entry name" value="Heme oxygenase-like"/>
    <property type="match status" value="1"/>
</dbReference>
<dbReference type="Proteomes" id="UP000663854">
    <property type="component" value="Unassembled WGS sequence"/>
</dbReference>
<sequence length="609" mass="71075">MELLNDSCSNSSDGLSLVNYIQHSLKDSSIRLEIIAGLCLAIGIITAICQINKQKLIRKINQFEKNLDDYSYRDLFYFFINPEFHIDKLHLAKEFSERMHYEASQYMMNDHEDDPDFPDHFTYIKYDKEKVQQRLDYIFQRLLKEKYLDWCDAGQPVSSDSRYWWAKTKLHFTTYLIQREPYHLTDGIWLRGLSQGPMSTIEAKLFSIYIDELGNGDPEQNHPNVYLNVLKNLGLYVPPIHSREFVDQQSILDISFKKPLLTLTTSLFPRTFQPEILGYTLWLETTSTSEHVGLRKILERYDLNPKFSLLHTAIDNSLNGHGKYARDAVEEYLDHIQKTQGEQAVQEHWKRIWTGYVAYGTTGNIDDALKKLFKEQEKLTPRGEFIELIKKKSCLAQKMHGSRRIGPHNYLLNEMFASDHPEILCDELENSDMISKGHPEKSKLLSHAVSFQGPMYQIFNADELSIITRWILSLSQSTVNDMISVVVQRRRLSEQIESDIKLKLPDQSERLLRELLQGKPNDLLWAFRATQWTIPDNGEALTEENVDTCPLMQSISEHGILEKVFNQDKQIIRQWLLDGSPTINETFQQSTDQLDQIEILSHKFFKFQY</sequence>
<dbReference type="InterPro" id="IPR016084">
    <property type="entry name" value="Haem_Oase-like_multi-hlx"/>
</dbReference>
<evidence type="ECO:0000313" key="4">
    <source>
        <dbReference type="Proteomes" id="UP000663870"/>
    </source>
</evidence>
<accession>A0A815FBM7</accession>
<proteinExistence type="predicted"/>
<name>A0A815FBM7_9BILA</name>
<gene>
    <name evidence="2" type="ORF">JXQ802_LOCUS46828</name>
    <name evidence="1" type="ORF">PYM288_LOCUS31015</name>
</gene>
<dbReference type="SMART" id="SM01236">
    <property type="entry name" value="Haem_oxygenase_2"/>
    <property type="match status" value="1"/>
</dbReference>
<comment type="caution">
    <text evidence="1">The sequence shown here is derived from an EMBL/GenBank/DDBJ whole genome shotgun (WGS) entry which is preliminary data.</text>
</comment>
<dbReference type="EMBL" id="CAJNOL010004383">
    <property type="protein sequence ID" value="CAF1587009.1"/>
    <property type="molecule type" value="Genomic_DNA"/>
</dbReference>
<reference evidence="1" key="1">
    <citation type="submission" date="2021-02" db="EMBL/GenBank/DDBJ databases">
        <authorList>
            <person name="Nowell W R."/>
        </authorList>
    </citation>
    <scope>NUCLEOTIDE SEQUENCE</scope>
</reference>
<evidence type="ECO:0000313" key="1">
    <source>
        <dbReference type="EMBL" id="CAF1323094.1"/>
    </source>
</evidence>
<organism evidence="1 3">
    <name type="scientific">Rotaria sordida</name>
    <dbReference type="NCBI Taxonomy" id="392033"/>
    <lineage>
        <taxon>Eukaryota</taxon>
        <taxon>Metazoa</taxon>
        <taxon>Spiralia</taxon>
        <taxon>Gnathifera</taxon>
        <taxon>Rotifera</taxon>
        <taxon>Eurotatoria</taxon>
        <taxon>Bdelloidea</taxon>
        <taxon>Philodinida</taxon>
        <taxon>Philodinidae</taxon>
        <taxon>Rotaria</taxon>
    </lineage>
</organism>
<dbReference type="EMBL" id="CAJNOH010003092">
    <property type="protein sequence ID" value="CAF1323094.1"/>
    <property type="molecule type" value="Genomic_DNA"/>
</dbReference>
<protein>
    <submittedName>
        <fullName evidence="1">Uncharacterized protein</fullName>
    </submittedName>
</protein>
<dbReference type="Proteomes" id="UP000663870">
    <property type="component" value="Unassembled WGS sequence"/>
</dbReference>
<evidence type="ECO:0000313" key="2">
    <source>
        <dbReference type="EMBL" id="CAF1587009.1"/>
    </source>
</evidence>
<dbReference type="AlphaFoldDB" id="A0A815FBM7"/>